<evidence type="ECO:0008006" key="3">
    <source>
        <dbReference type="Google" id="ProtNLM"/>
    </source>
</evidence>
<reference evidence="1 2" key="1">
    <citation type="submission" date="2021-07" db="EMBL/GenBank/DDBJ databases">
        <title>Actinomadura sp. PM05-2 isolated from lichen.</title>
        <authorList>
            <person name="Somphong A."/>
            <person name="Phongsopitanun W."/>
            <person name="Tanasupawat S."/>
            <person name="Peongsungnone V."/>
        </authorList>
    </citation>
    <scope>NUCLEOTIDE SEQUENCE [LARGE SCALE GENOMIC DNA]</scope>
    <source>
        <strain evidence="1 2">PM05-2</strain>
    </source>
</reference>
<dbReference type="Proteomes" id="UP000774570">
    <property type="component" value="Unassembled WGS sequence"/>
</dbReference>
<accession>A0ABS7FL65</accession>
<keyword evidence="2" id="KW-1185">Reference proteome</keyword>
<gene>
    <name evidence="1" type="ORF">K1Y72_01940</name>
</gene>
<evidence type="ECO:0000313" key="2">
    <source>
        <dbReference type="Proteomes" id="UP000774570"/>
    </source>
</evidence>
<dbReference type="RefSeq" id="WP_220162566.1">
    <property type="nucleotide sequence ID" value="NZ_JAIBOA010000001.1"/>
</dbReference>
<proteinExistence type="predicted"/>
<comment type="caution">
    <text evidence="1">The sequence shown here is derived from an EMBL/GenBank/DDBJ whole genome shotgun (WGS) entry which is preliminary data.</text>
</comment>
<name>A0ABS7FL65_9ACTN</name>
<protein>
    <recommendedName>
        <fullName evidence="3">DNA primase</fullName>
    </recommendedName>
</protein>
<dbReference type="EMBL" id="JAIBOA010000001">
    <property type="protein sequence ID" value="MBW8481113.1"/>
    <property type="molecule type" value="Genomic_DNA"/>
</dbReference>
<organism evidence="1 2">
    <name type="scientific">Actinomadura parmotrematis</name>
    <dbReference type="NCBI Taxonomy" id="2864039"/>
    <lineage>
        <taxon>Bacteria</taxon>
        <taxon>Bacillati</taxon>
        <taxon>Actinomycetota</taxon>
        <taxon>Actinomycetes</taxon>
        <taxon>Streptosporangiales</taxon>
        <taxon>Thermomonosporaceae</taxon>
        <taxon>Actinomadura</taxon>
    </lineage>
</organism>
<sequence length="74" mass="7939">MTRPERSREADDVVFDTAGLSRAQRAGRACVVCGKRWPAPRLRVGRTADGAALFSCSDDAPLIARRPPARSAAT</sequence>
<evidence type="ECO:0000313" key="1">
    <source>
        <dbReference type="EMBL" id="MBW8481113.1"/>
    </source>
</evidence>